<accession>A0ABT3A494</accession>
<organism evidence="2 3">
    <name type="scientific">Fluctibacter corallii</name>
    <dbReference type="NCBI Taxonomy" id="2984329"/>
    <lineage>
        <taxon>Bacteria</taxon>
        <taxon>Pseudomonadati</taxon>
        <taxon>Pseudomonadota</taxon>
        <taxon>Gammaproteobacteria</taxon>
        <taxon>Alteromonadales</taxon>
        <taxon>Alteromonadaceae</taxon>
        <taxon>Fluctibacter</taxon>
    </lineage>
</organism>
<sequence length="49" mass="5790">MDILKSKYNNGFKEEKSLFLSINLVLFIAVFWLVKQWDSVDTESLSTYK</sequence>
<gene>
    <name evidence="2" type="ORF">OE749_01875</name>
</gene>
<keyword evidence="1" id="KW-0812">Transmembrane</keyword>
<name>A0ABT3A494_9ALTE</name>
<proteinExistence type="predicted"/>
<comment type="caution">
    <text evidence="2">The sequence shown here is derived from an EMBL/GenBank/DDBJ whole genome shotgun (WGS) entry which is preliminary data.</text>
</comment>
<dbReference type="EMBL" id="JAOWKX010000001">
    <property type="protein sequence ID" value="MCV2883445.1"/>
    <property type="molecule type" value="Genomic_DNA"/>
</dbReference>
<keyword evidence="1" id="KW-0472">Membrane</keyword>
<reference evidence="2 3" key="1">
    <citation type="submission" date="2022-10" db="EMBL/GenBank/DDBJ databases">
        <title>Aestuariibacter sp. AA17 isolated from Montipora capitata coral fragment.</title>
        <authorList>
            <person name="Emsley S.A."/>
            <person name="Pfannmuller K.M."/>
            <person name="Loughran R.M."/>
            <person name="Shlafstein M."/>
            <person name="Papke E."/>
            <person name="Saw J.H."/>
            <person name="Ushijima B."/>
            <person name="Videau P."/>
        </authorList>
    </citation>
    <scope>NUCLEOTIDE SEQUENCE [LARGE SCALE GENOMIC DNA]</scope>
    <source>
        <strain evidence="2 3">AA17</strain>
    </source>
</reference>
<keyword evidence="1" id="KW-1133">Transmembrane helix</keyword>
<dbReference type="Proteomes" id="UP001652504">
    <property type="component" value="Unassembled WGS sequence"/>
</dbReference>
<protein>
    <submittedName>
        <fullName evidence="2">Uncharacterized protein</fullName>
    </submittedName>
</protein>
<evidence type="ECO:0000313" key="2">
    <source>
        <dbReference type="EMBL" id="MCV2883445.1"/>
    </source>
</evidence>
<keyword evidence="3" id="KW-1185">Reference proteome</keyword>
<feature type="transmembrane region" description="Helical" evidence="1">
    <location>
        <begin position="17"/>
        <end position="34"/>
    </location>
</feature>
<evidence type="ECO:0000313" key="3">
    <source>
        <dbReference type="Proteomes" id="UP001652504"/>
    </source>
</evidence>
<dbReference type="RefSeq" id="WP_263710645.1">
    <property type="nucleotide sequence ID" value="NZ_JAOWKX010000001.1"/>
</dbReference>
<evidence type="ECO:0000256" key="1">
    <source>
        <dbReference type="SAM" id="Phobius"/>
    </source>
</evidence>